<keyword evidence="2" id="KW-1185">Reference proteome</keyword>
<accession>A0A0W7X7N1</accession>
<dbReference type="OrthoDB" id="10000044at2"/>
<name>A0A0W7X7N1_9ACTN</name>
<reference evidence="1 2" key="1">
    <citation type="submission" date="2015-12" db="EMBL/GenBank/DDBJ databases">
        <title>Draft genome sequence of Streptomyces silvensis ATCC 53525, a producer of novel hormone antagonists.</title>
        <authorList>
            <person name="Johnston C.W."/>
            <person name="Li Y."/>
            <person name="Magarvey N.A."/>
        </authorList>
    </citation>
    <scope>NUCLEOTIDE SEQUENCE [LARGE SCALE GENOMIC DNA]</scope>
    <source>
        <strain evidence="1 2">ATCC 53525</strain>
    </source>
</reference>
<dbReference type="Proteomes" id="UP000054804">
    <property type="component" value="Unassembled WGS sequence"/>
</dbReference>
<comment type="caution">
    <text evidence="1">The sequence shown here is derived from an EMBL/GenBank/DDBJ whole genome shotgun (WGS) entry which is preliminary data.</text>
</comment>
<dbReference type="EMBL" id="LOCL01000029">
    <property type="protein sequence ID" value="KUF18816.1"/>
    <property type="molecule type" value="Genomic_DNA"/>
</dbReference>
<organism evidence="1 2">
    <name type="scientific">Streptomyces silvensis</name>
    <dbReference type="NCBI Taxonomy" id="1765722"/>
    <lineage>
        <taxon>Bacteria</taxon>
        <taxon>Bacillati</taxon>
        <taxon>Actinomycetota</taxon>
        <taxon>Actinomycetes</taxon>
        <taxon>Kitasatosporales</taxon>
        <taxon>Streptomycetaceae</taxon>
        <taxon>Streptomyces</taxon>
    </lineage>
</organism>
<protein>
    <submittedName>
        <fullName evidence="1">Uncharacterized protein</fullName>
    </submittedName>
</protein>
<dbReference type="RefSeq" id="WP_058846975.1">
    <property type="nucleotide sequence ID" value="NZ_LOCL01000029.1"/>
</dbReference>
<gene>
    <name evidence="1" type="ORF">AT728_07205</name>
</gene>
<evidence type="ECO:0000313" key="1">
    <source>
        <dbReference type="EMBL" id="KUF18816.1"/>
    </source>
</evidence>
<proteinExistence type="predicted"/>
<sequence>MTTPDEVRAIVREEIRAAFAVLKTQAGDHSGDDTIDYRAASVLSSVAESTADMLRHAPDCKIRRDGGYFWDCDCAVRDEDAL</sequence>
<evidence type="ECO:0000313" key="2">
    <source>
        <dbReference type="Proteomes" id="UP000054804"/>
    </source>
</evidence>
<dbReference type="AlphaFoldDB" id="A0A0W7X7N1"/>